<keyword evidence="6" id="KW-0511">Multifunctional enzyme</keyword>
<feature type="domain" description="Penicillin-binding C-terminal" evidence="12">
    <location>
        <begin position="671"/>
        <end position="750"/>
    </location>
</feature>
<dbReference type="InterPro" id="IPR009647">
    <property type="entry name" value="PBP_C"/>
</dbReference>
<evidence type="ECO:0000256" key="3">
    <source>
        <dbReference type="ARBA" id="ARBA00022676"/>
    </source>
</evidence>
<dbReference type="Gene3D" id="1.10.3810.10">
    <property type="entry name" value="Biosynthetic peptidoglycan transglycosylase-like"/>
    <property type="match status" value="1"/>
</dbReference>
<sequence>MPPNKKITAAAGALPAAAWKRFKEKGLPQRAALVILLVLLAAKAALVVTFPIDAVLDRPASLVVTDKNGVPLRGSLSAAGEWRLPLPLSEMGRWMPAAVVALEDRRFYLHGGIDTIAIARAAWQNIAGGRIVSGASTITSQVVRLAVDRPRTPAGKAVEFAQGAALEFFMDKDKILETYLNSVPFGGNTRGVEAAARSWFGKPAKELSLAEAALLAGLLRGPAYYRPDRHPERARELRDRLIDTLERRGAASAQEARRAKAEPLPTARRAVSSLRIQAAEAAARYGGAREGRDSYGRFRSTLDSSLQRLLAAELTAALGGMEPGITAAAVLVENESGKVRGYVGNAREGSGGASSWVDCALSPRSPGSVLKPFIYALAFESGKATPATMLADTPQQPAGGGARNFDRLFRGPVSARAALADSLNVPAVRILRAVGTANALGLFRRLGFSHLTREAEWYGDSLALGGCEVSPLELARAYHTLADGGVDRQLVWSEKARPAAGTKVISAEGAALVLDILKDTRRNLPLYGEADADGKIVAFKTGTSYGLRDAWTAAVTKKWTLIVWFGDPSGRPHRGLVGLRAAAPSAVRIMLKLTRKGDPWFTLPPAVVKKELCALSGAPRNQWCPQARRDLFIEGVSDGEPCLLHTAAGGKIAIKWPAELETFFAGRGGAGAEKRLVITSPKNGAIYTKDAITEKIALSSEGGRGVIYWFADGELIGDSGAGAPLAWTMAAGSHKIAAADEYGAADEIEITVKRAAAGEAEDLPLLEENR</sequence>
<dbReference type="AlphaFoldDB" id="A0AAW5K1W3"/>
<dbReference type="EC" id="2.4.99.28" evidence="7"/>
<dbReference type="GO" id="GO:0009252">
    <property type="term" value="P:peptidoglycan biosynthetic process"/>
    <property type="evidence" value="ECO:0007669"/>
    <property type="project" value="InterPro"/>
</dbReference>
<evidence type="ECO:0000256" key="9">
    <source>
        <dbReference type="SAM" id="Phobius"/>
    </source>
</evidence>
<dbReference type="GO" id="GO:0008955">
    <property type="term" value="F:peptidoglycan glycosyltransferase activity"/>
    <property type="evidence" value="ECO:0007669"/>
    <property type="project" value="UniProtKB-EC"/>
</dbReference>
<dbReference type="Pfam" id="PF06832">
    <property type="entry name" value="BiPBP_C"/>
    <property type="match status" value="1"/>
</dbReference>
<keyword evidence="9" id="KW-1133">Transmembrane helix</keyword>
<dbReference type="PANTHER" id="PTHR32282">
    <property type="entry name" value="BINDING PROTEIN TRANSPEPTIDASE, PUTATIVE-RELATED"/>
    <property type="match status" value="1"/>
</dbReference>
<evidence type="ECO:0000313" key="14">
    <source>
        <dbReference type="Proteomes" id="UP001205919"/>
    </source>
</evidence>
<comment type="caution">
    <text evidence="13">The sequence shown here is derived from an EMBL/GenBank/DDBJ whole genome shotgun (WGS) entry which is preliminary data.</text>
</comment>
<dbReference type="InterPro" id="IPR001460">
    <property type="entry name" value="PCN-bd_Tpept"/>
</dbReference>
<feature type="transmembrane region" description="Helical" evidence="9">
    <location>
        <begin position="31"/>
        <end position="52"/>
    </location>
</feature>
<feature type="domain" description="Glycosyl transferase family 51" evidence="11">
    <location>
        <begin position="80"/>
        <end position="244"/>
    </location>
</feature>
<dbReference type="InterPro" id="IPR050396">
    <property type="entry name" value="Glycosyltr_51/Transpeptidase"/>
</dbReference>
<dbReference type="InterPro" id="IPR036950">
    <property type="entry name" value="PBP_transglycosylase"/>
</dbReference>
<keyword evidence="3" id="KW-0328">Glycosyltransferase</keyword>
<dbReference type="GO" id="GO:0006508">
    <property type="term" value="P:proteolysis"/>
    <property type="evidence" value="ECO:0007669"/>
    <property type="project" value="UniProtKB-KW"/>
</dbReference>
<evidence type="ECO:0000256" key="2">
    <source>
        <dbReference type="ARBA" id="ARBA00022670"/>
    </source>
</evidence>
<keyword evidence="2" id="KW-0645">Protease</keyword>
<dbReference type="RefSeq" id="WP_008708800.1">
    <property type="nucleotide sequence ID" value="NZ_CABKQM010000002.1"/>
</dbReference>
<keyword evidence="14" id="KW-1185">Reference proteome</keyword>
<evidence type="ECO:0000259" key="10">
    <source>
        <dbReference type="Pfam" id="PF00905"/>
    </source>
</evidence>
<dbReference type="PANTHER" id="PTHR32282:SF15">
    <property type="entry name" value="PENICILLIN-BINDING PROTEIN 1C"/>
    <property type="match status" value="1"/>
</dbReference>
<evidence type="ECO:0000256" key="1">
    <source>
        <dbReference type="ARBA" id="ARBA00022645"/>
    </source>
</evidence>
<reference evidence="13 14" key="1">
    <citation type="submission" date="2022-06" db="EMBL/GenBank/DDBJ databases">
        <title>Isolation of gut microbiota from human fecal samples.</title>
        <authorList>
            <person name="Pamer E.G."/>
            <person name="Barat B."/>
            <person name="Waligurski E."/>
            <person name="Medina S."/>
            <person name="Paddock L."/>
            <person name="Mostad J."/>
        </authorList>
    </citation>
    <scope>NUCLEOTIDE SEQUENCE [LARGE SCALE GENOMIC DNA]</scope>
    <source>
        <strain evidence="13 14">DFI.9.90</strain>
    </source>
</reference>
<dbReference type="NCBIfam" id="TIGR02073">
    <property type="entry name" value="PBP_1c"/>
    <property type="match status" value="1"/>
</dbReference>
<dbReference type="GO" id="GO:0004180">
    <property type="term" value="F:carboxypeptidase activity"/>
    <property type="evidence" value="ECO:0007669"/>
    <property type="project" value="UniProtKB-KW"/>
</dbReference>
<evidence type="ECO:0000259" key="11">
    <source>
        <dbReference type="Pfam" id="PF00912"/>
    </source>
</evidence>
<keyword evidence="1" id="KW-0121">Carboxypeptidase</keyword>
<proteinExistence type="predicted"/>
<dbReference type="Pfam" id="PF00912">
    <property type="entry name" value="Transgly"/>
    <property type="match status" value="1"/>
</dbReference>
<protein>
    <recommendedName>
        <fullName evidence="7">peptidoglycan glycosyltransferase</fullName>
        <ecNumber evidence="7">2.4.99.28</ecNumber>
    </recommendedName>
</protein>
<dbReference type="Gene3D" id="3.40.710.10">
    <property type="entry name" value="DD-peptidase/beta-lactamase superfamily"/>
    <property type="match status" value="1"/>
</dbReference>
<gene>
    <name evidence="13" type="primary">pbpC</name>
    <name evidence="13" type="ORF">NE630_01750</name>
</gene>
<dbReference type="SUPFAM" id="SSF53955">
    <property type="entry name" value="Lysozyme-like"/>
    <property type="match status" value="1"/>
</dbReference>
<name>A0AAW5K1W3_9BACT</name>
<dbReference type="InterPro" id="IPR012338">
    <property type="entry name" value="Beta-lactam/transpept-like"/>
</dbReference>
<keyword evidence="9" id="KW-0472">Membrane</keyword>
<organism evidence="13 14">
    <name type="scientific">Cloacibacillus evryensis</name>
    <dbReference type="NCBI Taxonomy" id="508460"/>
    <lineage>
        <taxon>Bacteria</taxon>
        <taxon>Thermotogati</taxon>
        <taxon>Synergistota</taxon>
        <taxon>Synergistia</taxon>
        <taxon>Synergistales</taxon>
        <taxon>Synergistaceae</taxon>
        <taxon>Cloacibacillus</taxon>
    </lineage>
</organism>
<dbReference type="InterPro" id="IPR001264">
    <property type="entry name" value="Glyco_trans_51"/>
</dbReference>
<evidence type="ECO:0000256" key="5">
    <source>
        <dbReference type="ARBA" id="ARBA00022801"/>
    </source>
</evidence>
<feature type="domain" description="Penicillin-binding protein transpeptidase" evidence="10">
    <location>
        <begin position="328"/>
        <end position="548"/>
    </location>
</feature>
<keyword evidence="4" id="KW-0808">Transferase</keyword>
<dbReference type="InterPro" id="IPR011815">
    <property type="entry name" value="PBP_1c"/>
</dbReference>
<dbReference type="EMBL" id="JANFYT010000003">
    <property type="protein sequence ID" value="MCQ4813145.1"/>
    <property type="molecule type" value="Genomic_DNA"/>
</dbReference>
<evidence type="ECO:0000256" key="6">
    <source>
        <dbReference type="ARBA" id="ARBA00023268"/>
    </source>
</evidence>
<comment type="catalytic activity">
    <reaction evidence="8">
        <text>[GlcNAc-(1-&gt;4)-Mur2Ac(oyl-L-Ala-gamma-D-Glu-L-Lys-D-Ala-D-Ala)](n)-di-trans,octa-cis-undecaprenyl diphosphate + beta-D-GlcNAc-(1-&gt;4)-Mur2Ac(oyl-L-Ala-gamma-D-Glu-L-Lys-D-Ala-D-Ala)-di-trans,octa-cis-undecaprenyl diphosphate = [GlcNAc-(1-&gt;4)-Mur2Ac(oyl-L-Ala-gamma-D-Glu-L-Lys-D-Ala-D-Ala)](n+1)-di-trans,octa-cis-undecaprenyl diphosphate + di-trans,octa-cis-undecaprenyl diphosphate + H(+)</text>
        <dbReference type="Rhea" id="RHEA:23708"/>
        <dbReference type="Rhea" id="RHEA-COMP:9602"/>
        <dbReference type="Rhea" id="RHEA-COMP:9603"/>
        <dbReference type="ChEBI" id="CHEBI:15378"/>
        <dbReference type="ChEBI" id="CHEBI:58405"/>
        <dbReference type="ChEBI" id="CHEBI:60033"/>
        <dbReference type="ChEBI" id="CHEBI:78435"/>
        <dbReference type="EC" id="2.4.99.28"/>
    </reaction>
</comment>
<dbReference type="InterPro" id="IPR023346">
    <property type="entry name" value="Lysozyme-like_dom_sf"/>
</dbReference>
<evidence type="ECO:0000259" key="12">
    <source>
        <dbReference type="Pfam" id="PF06832"/>
    </source>
</evidence>
<evidence type="ECO:0000256" key="7">
    <source>
        <dbReference type="ARBA" id="ARBA00044770"/>
    </source>
</evidence>
<evidence type="ECO:0000313" key="13">
    <source>
        <dbReference type="EMBL" id="MCQ4813145.1"/>
    </source>
</evidence>
<dbReference type="GO" id="GO:0008658">
    <property type="term" value="F:penicillin binding"/>
    <property type="evidence" value="ECO:0007669"/>
    <property type="project" value="InterPro"/>
</dbReference>
<evidence type="ECO:0000256" key="4">
    <source>
        <dbReference type="ARBA" id="ARBA00022679"/>
    </source>
</evidence>
<accession>A0AAW5K1W3</accession>
<evidence type="ECO:0000256" key="8">
    <source>
        <dbReference type="ARBA" id="ARBA00049902"/>
    </source>
</evidence>
<dbReference type="Proteomes" id="UP001205919">
    <property type="component" value="Unassembled WGS sequence"/>
</dbReference>
<dbReference type="Pfam" id="PF00905">
    <property type="entry name" value="Transpeptidase"/>
    <property type="match status" value="1"/>
</dbReference>
<keyword evidence="9" id="KW-0812">Transmembrane</keyword>
<dbReference type="SUPFAM" id="SSF56601">
    <property type="entry name" value="beta-lactamase/transpeptidase-like"/>
    <property type="match status" value="1"/>
</dbReference>
<keyword evidence="5" id="KW-0378">Hydrolase</keyword>
<dbReference type="GO" id="GO:0030288">
    <property type="term" value="C:outer membrane-bounded periplasmic space"/>
    <property type="evidence" value="ECO:0007669"/>
    <property type="project" value="TreeGrafter"/>
</dbReference>